<feature type="compositionally biased region" description="Basic residues" evidence="1">
    <location>
        <begin position="72"/>
        <end position="91"/>
    </location>
</feature>
<keyword evidence="3" id="KW-1185">Reference proteome</keyword>
<dbReference type="PANTHER" id="PTHR36751">
    <property type="entry name" value="F3E22.8 PROTEIN"/>
    <property type="match status" value="1"/>
</dbReference>
<dbReference type="Proteomes" id="UP001154282">
    <property type="component" value="Unassembled WGS sequence"/>
</dbReference>
<dbReference type="EMBL" id="CAMGYJ010000008">
    <property type="protein sequence ID" value="CAI0467218.1"/>
    <property type="molecule type" value="Genomic_DNA"/>
</dbReference>
<proteinExistence type="predicted"/>
<feature type="region of interest" description="Disordered" evidence="1">
    <location>
        <begin position="71"/>
        <end position="108"/>
    </location>
</feature>
<evidence type="ECO:0000313" key="3">
    <source>
        <dbReference type="Proteomes" id="UP001154282"/>
    </source>
</evidence>
<dbReference type="PANTHER" id="PTHR36751:SF1">
    <property type="entry name" value="F3E22.8 PROTEIN"/>
    <property type="match status" value="1"/>
</dbReference>
<dbReference type="AlphaFoldDB" id="A0AAV0P7R8"/>
<protein>
    <submittedName>
        <fullName evidence="2">Uncharacterized protein</fullName>
    </submittedName>
</protein>
<gene>
    <name evidence="2" type="ORF">LITE_LOCUS37353</name>
</gene>
<evidence type="ECO:0000256" key="1">
    <source>
        <dbReference type="SAM" id="MobiDB-lite"/>
    </source>
</evidence>
<organism evidence="2 3">
    <name type="scientific">Linum tenue</name>
    <dbReference type="NCBI Taxonomy" id="586396"/>
    <lineage>
        <taxon>Eukaryota</taxon>
        <taxon>Viridiplantae</taxon>
        <taxon>Streptophyta</taxon>
        <taxon>Embryophyta</taxon>
        <taxon>Tracheophyta</taxon>
        <taxon>Spermatophyta</taxon>
        <taxon>Magnoliopsida</taxon>
        <taxon>eudicotyledons</taxon>
        <taxon>Gunneridae</taxon>
        <taxon>Pentapetalae</taxon>
        <taxon>rosids</taxon>
        <taxon>fabids</taxon>
        <taxon>Malpighiales</taxon>
        <taxon>Linaceae</taxon>
        <taxon>Linum</taxon>
    </lineage>
</organism>
<sequence>MVMDLSLVADAVTAIASEQGLGFGLANLPLPRQNFLSISNLALSDCPADPIASVLQTSAIIVDALAPPPVKPNKHRTARRTLIRKKRRTKRGSSTGGDSDDFGVFGGDEGGSGGEGPFGFGGGGGRWGSGGGGWDFGRFGEQNWDESSSSWWSSCNFAYGFVYEVVYWIALSNCVHFAFKKVARIMADGVGNGELQQRAKVHQMGLTPVY</sequence>
<comment type="caution">
    <text evidence="2">The sequence shown here is derived from an EMBL/GenBank/DDBJ whole genome shotgun (WGS) entry which is preliminary data.</text>
</comment>
<evidence type="ECO:0000313" key="2">
    <source>
        <dbReference type="EMBL" id="CAI0467218.1"/>
    </source>
</evidence>
<reference evidence="2" key="1">
    <citation type="submission" date="2022-08" db="EMBL/GenBank/DDBJ databases">
        <authorList>
            <person name="Gutierrez-Valencia J."/>
        </authorList>
    </citation>
    <scope>NUCLEOTIDE SEQUENCE</scope>
</reference>
<accession>A0AAV0P7R8</accession>
<name>A0AAV0P7R8_9ROSI</name>